<evidence type="ECO:0000259" key="9">
    <source>
        <dbReference type="SMART" id="SM01070"/>
    </source>
</evidence>
<dbReference type="InterPro" id="IPR013873">
    <property type="entry name" value="Cdc37_C"/>
</dbReference>
<keyword evidence="3" id="KW-0963">Cytoplasm</keyword>
<dbReference type="GO" id="GO:0050821">
    <property type="term" value="P:protein stabilization"/>
    <property type="evidence" value="ECO:0007669"/>
    <property type="project" value="TreeGrafter"/>
</dbReference>
<gene>
    <name evidence="11" type="ORF">TR86252</name>
</gene>
<dbReference type="SMART" id="SM01070">
    <property type="entry name" value="CDC37_M"/>
    <property type="match status" value="1"/>
</dbReference>
<evidence type="ECO:0000313" key="11">
    <source>
        <dbReference type="EMBL" id="JAP62343.1"/>
    </source>
</evidence>
<dbReference type="Pfam" id="PF08565">
    <property type="entry name" value="CDC37_M"/>
    <property type="match status" value="1"/>
</dbReference>
<dbReference type="FunFam" id="1.20.58.610:FF:000001">
    <property type="entry name" value="Hsp90 co-chaperone Cdc37-like 1"/>
    <property type="match status" value="1"/>
</dbReference>
<proteinExistence type="inferred from homology"/>
<dbReference type="PANTHER" id="PTHR12800">
    <property type="entry name" value="CDC37-RELATED"/>
    <property type="match status" value="1"/>
</dbReference>
<feature type="domain" description="Cdc37 N-terminal" evidence="10">
    <location>
        <begin position="3"/>
        <end position="127"/>
    </location>
</feature>
<dbReference type="Pfam" id="PF03234">
    <property type="entry name" value="CDC37_N"/>
    <property type="match status" value="1"/>
</dbReference>
<evidence type="ECO:0000256" key="4">
    <source>
        <dbReference type="ARBA" id="ARBA00023186"/>
    </source>
</evidence>
<keyword evidence="4" id="KW-0143">Chaperone</keyword>
<evidence type="ECO:0000256" key="2">
    <source>
        <dbReference type="ARBA" id="ARBA00006222"/>
    </source>
</evidence>
<dbReference type="InterPro" id="IPR038189">
    <property type="entry name" value="Cdc37_Hsp90-bd_sf"/>
</dbReference>
<feature type="region of interest" description="Disordered" evidence="7">
    <location>
        <begin position="347"/>
        <end position="374"/>
    </location>
</feature>
<dbReference type="InterPro" id="IPR013855">
    <property type="entry name" value="Cdc37_N_dom"/>
</dbReference>
<evidence type="ECO:0000259" key="8">
    <source>
        <dbReference type="SMART" id="SM01069"/>
    </source>
</evidence>
<evidence type="ECO:0000256" key="7">
    <source>
        <dbReference type="SAM" id="MobiDB-lite"/>
    </source>
</evidence>
<dbReference type="GO" id="GO:0006457">
    <property type="term" value="P:protein folding"/>
    <property type="evidence" value="ECO:0007669"/>
    <property type="project" value="TreeGrafter"/>
</dbReference>
<dbReference type="Gene3D" id="6.10.140.250">
    <property type="match status" value="1"/>
</dbReference>
<feature type="coiled-coil region" evidence="6">
    <location>
        <begin position="49"/>
        <end position="101"/>
    </location>
</feature>
<dbReference type="SMART" id="SM01071">
    <property type="entry name" value="CDC37_N"/>
    <property type="match status" value="1"/>
</dbReference>
<dbReference type="GO" id="GO:0005737">
    <property type="term" value="C:cytoplasm"/>
    <property type="evidence" value="ECO:0007669"/>
    <property type="project" value="UniProtKB-SubCell"/>
</dbReference>
<reference evidence="11" key="1">
    <citation type="submission" date="2016-01" db="EMBL/GenBank/DDBJ databases">
        <title>Reference transcriptome for the parasite Schistocephalus solidus: insights into the molecular evolution of parasitism.</title>
        <authorList>
            <person name="Hebert F.O."/>
            <person name="Grambauer S."/>
            <person name="Barber I."/>
            <person name="Landry C.R."/>
            <person name="Aubin-Horth N."/>
        </authorList>
    </citation>
    <scope>NUCLEOTIDE SEQUENCE</scope>
</reference>
<comment type="subcellular location">
    <subcellularLocation>
        <location evidence="1">Cytoplasm</location>
    </subcellularLocation>
</comment>
<dbReference type="SUPFAM" id="SSF101391">
    <property type="entry name" value="Hsp90 co-chaperone CDC37"/>
    <property type="match status" value="1"/>
</dbReference>
<evidence type="ECO:0000256" key="6">
    <source>
        <dbReference type="SAM" id="Coils"/>
    </source>
</evidence>
<dbReference type="Gene3D" id="1.20.58.610">
    <property type="entry name" value="Cdc37, Hsp90 binding domain"/>
    <property type="match status" value="1"/>
</dbReference>
<name>A0A0V0JAN0_SCHSO</name>
<dbReference type="Pfam" id="PF08564">
    <property type="entry name" value="CDC37_C"/>
    <property type="match status" value="1"/>
</dbReference>
<feature type="domain" description="Cdc37 Hsp90 binding" evidence="9">
    <location>
        <begin position="125"/>
        <end position="282"/>
    </location>
</feature>
<accession>A0A0V0JAN0</accession>
<protein>
    <recommendedName>
        <fullName evidence="5">Hsp90 chaperone protein kinase-targeting subunit</fullName>
    </recommendedName>
</protein>
<dbReference type="GO" id="GO:0051082">
    <property type="term" value="F:unfolded protein binding"/>
    <property type="evidence" value="ECO:0007669"/>
    <property type="project" value="TreeGrafter"/>
</dbReference>
<feature type="compositionally biased region" description="Basic and acidic residues" evidence="7">
    <location>
        <begin position="357"/>
        <end position="374"/>
    </location>
</feature>
<dbReference type="InterPro" id="IPR013874">
    <property type="entry name" value="Cdc37_Hsp90-bd"/>
</dbReference>
<dbReference type="InterPro" id="IPR004918">
    <property type="entry name" value="Cdc37"/>
</dbReference>
<dbReference type="GO" id="GO:0031072">
    <property type="term" value="F:heat shock protein binding"/>
    <property type="evidence" value="ECO:0007669"/>
    <property type="project" value="TreeGrafter"/>
</dbReference>
<dbReference type="GO" id="GO:0019901">
    <property type="term" value="F:protein kinase binding"/>
    <property type="evidence" value="ECO:0007669"/>
    <property type="project" value="InterPro"/>
</dbReference>
<dbReference type="PANTHER" id="PTHR12800:SF4">
    <property type="entry name" value="HSP90 CO-CHAPERONE CDC37"/>
    <property type="match status" value="1"/>
</dbReference>
<keyword evidence="6" id="KW-0175">Coiled coil</keyword>
<dbReference type="AlphaFoldDB" id="A0A0V0JAN0"/>
<organism evidence="11">
    <name type="scientific">Schistocephalus solidus</name>
    <name type="common">Tapeworm</name>
    <dbReference type="NCBI Taxonomy" id="70667"/>
    <lineage>
        <taxon>Eukaryota</taxon>
        <taxon>Metazoa</taxon>
        <taxon>Spiralia</taxon>
        <taxon>Lophotrochozoa</taxon>
        <taxon>Platyhelminthes</taxon>
        <taxon>Cestoda</taxon>
        <taxon>Eucestoda</taxon>
        <taxon>Diphyllobothriidea</taxon>
        <taxon>Diphyllobothriidae</taxon>
        <taxon>Schistocephalus</taxon>
    </lineage>
</organism>
<dbReference type="EMBL" id="GEEE01000882">
    <property type="protein sequence ID" value="JAP62343.1"/>
    <property type="molecule type" value="Transcribed_RNA"/>
</dbReference>
<sequence length="374" mass="43474">MSAISYSKWDHIEISDDEDDTHPNIDTPSLFRWRHQARLERDTAWKKEKEDFEKDLKAHLKAYQSAREEYEAAVKANAPNLKELEEKLNKLKMEDAKWQERQKEMAKKERLRPLNIDTICKEGKSKTIINAAALQHEEKSEEDAADRLKTFVEKHDKEIKKLGMFRKPVDTQKFLIENPNLVCEETANQLVLWCLDLAMEEKFELMDHVSHQCIVMQFMLELAKSLKCDPRSCIRPFFAKFINPEPEYQRAFNDELDAFRKRIRARAEVKVQEAVERYEEEERKKRLGPGGLDPLEVFESLTPELQECFKTQDVELLKTTLSKMDPHEAEAVMKLCIDSGLWVENANAATGDESDETASKPTDEQAEEKPASAN</sequence>
<dbReference type="SMART" id="SM01069">
    <property type="entry name" value="CDC37_C"/>
    <property type="match status" value="1"/>
</dbReference>
<evidence type="ECO:0000259" key="10">
    <source>
        <dbReference type="SMART" id="SM01071"/>
    </source>
</evidence>
<evidence type="ECO:0000256" key="1">
    <source>
        <dbReference type="ARBA" id="ARBA00004496"/>
    </source>
</evidence>
<feature type="domain" description="Cdc37 C-terminal" evidence="8">
    <location>
        <begin position="286"/>
        <end position="369"/>
    </location>
</feature>
<evidence type="ECO:0000256" key="5">
    <source>
        <dbReference type="ARBA" id="ARBA00031396"/>
    </source>
</evidence>
<comment type="similarity">
    <text evidence="2">Belongs to the CDC37 family.</text>
</comment>
<dbReference type="GO" id="GO:0051087">
    <property type="term" value="F:protein-folding chaperone binding"/>
    <property type="evidence" value="ECO:0007669"/>
    <property type="project" value="TreeGrafter"/>
</dbReference>
<evidence type="ECO:0000256" key="3">
    <source>
        <dbReference type="ARBA" id="ARBA00022490"/>
    </source>
</evidence>